<evidence type="ECO:0000313" key="2">
    <source>
        <dbReference type="EMBL" id="KND94902.1"/>
    </source>
</evidence>
<comment type="caution">
    <text evidence="2">The sequence shown here is derived from an EMBL/GenBank/DDBJ whole genome shotgun (WGS) entry which is preliminary data.</text>
</comment>
<accession>A0A0L0NLA2</accession>
<keyword evidence="3" id="KW-1185">Reference proteome</keyword>
<gene>
    <name evidence="2" type="ORF">TOPH_00479</name>
</gene>
<evidence type="ECO:0000256" key="1">
    <source>
        <dbReference type="SAM" id="MobiDB-lite"/>
    </source>
</evidence>
<feature type="region of interest" description="Disordered" evidence="1">
    <location>
        <begin position="1"/>
        <end position="58"/>
    </location>
</feature>
<organism evidence="2 3">
    <name type="scientific">Tolypocladium ophioglossoides (strain CBS 100239)</name>
    <name type="common">Snaketongue truffleclub</name>
    <name type="synonym">Elaphocordyceps ophioglossoides</name>
    <dbReference type="NCBI Taxonomy" id="1163406"/>
    <lineage>
        <taxon>Eukaryota</taxon>
        <taxon>Fungi</taxon>
        <taxon>Dikarya</taxon>
        <taxon>Ascomycota</taxon>
        <taxon>Pezizomycotina</taxon>
        <taxon>Sordariomycetes</taxon>
        <taxon>Hypocreomycetidae</taxon>
        <taxon>Hypocreales</taxon>
        <taxon>Ophiocordycipitaceae</taxon>
        <taxon>Tolypocladium</taxon>
    </lineage>
</organism>
<protein>
    <submittedName>
        <fullName evidence="2">Uncharacterized protein</fullName>
    </submittedName>
</protein>
<sequence>DDDDDDDPYTRPNSSSSQHSSPPRPQPRRGDANSSSAAPPPPPLPRAQTSNPPSRPLTAHHGRLLVLHLRPAHRMHLHKVLAAPRAARLVVGRRHCGQQPARLRRRQARLRHRLLAAQHGPQARRRRRRLHQLPHRPVQAALLRDARQPALRAAHRHRLGEHAQRAAPDIHQSLGRVWCVLGCAQPWRSYVEEADP</sequence>
<dbReference type="EMBL" id="LFRF01000001">
    <property type="protein sequence ID" value="KND94902.1"/>
    <property type="molecule type" value="Genomic_DNA"/>
</dbReference>
<feature type="compositionally biased region" description="Low complexity" evidence="1">
    <location>
        <begin position="11"/>
        <end position="21"/>
    </location>
</feature>
<proteinExistence type="predicted"/>
<reference evidence="2 3" key="1">
    <citation type="journal article" date="2015" name="BMC Genomics">
        <title>The genome of the truffle-parasite Tolypocladium ophioglossoides and the evolution of antifungal peptaibiotics.</title>
        <authorList>
            <person name="Quandt C.A."/>
            <person name="Bushley K.E."/>
            <person name="Spatafora J.W."/>
        </authorList>
    </citation>
    <scope>NUCLEOTIDE SEQUENCE [LARGE SCALE GENOMIC DNA]</scope>
    <source>
        <strain evidence="2 3">CBS 100239</strain>
    </source>
</reference>
<dbReference type="AlphaFoldDB" id="A0A0L0NLA2"/>
<evidence type="ECO:0000313" key="3">
    <source>
        <dbReference type="Proteomes" id="UP000036947"/>
    </source>
</evidence>
<dbReference type="Proteomes" id="UP000036947">
    <property type="component" value="Unassembled WGS sequence"/>
</dbReference>
<feature type="non-terminal residue" evidence="2">
    <location>
        <position position="1"/>
    </location>
</feature>
<name>A0A0L0NLA2_TOLOC</name>